<dbReference type="Gene3D" id="3.60.15.10">
    <property type="entry name" value="Ribonuclease Z/Hydroxyacylglutathione hydrolase-like"/>
    <property type="match status" value="1"/>
</dbReference>
<evidence type="ECO:0000313" key="2">
    <source>
        <dbReference type="Proteomes" id="UP001596410"/>
    </source>
</evidence>
<sequence length="100" mass="11316">MESDLLKKYPHLKSEVLKVGHHGSNTSTSKKWLEMLDPTVALISAGQDNRYGHPHDEVTELLESQDVFIFRTDLHGAVSFKYNKENGTFSTHIPYDAEGE</sequence>
<dbReference type="PANTHER" id="PTHR30619">
    <property type="entry name" value="DNA INTERNALIZATION/COMPETENCE PROTEIN COMEC/REC2"/>
    <property type="match status" value="1"/>
</dbReference>
<dbReference type="InterPro" id="IPR036866">
    <property type="entry name" value="RibonucZ/Hydroxyglut_hydro"/>
</dbReference>
<evidence type="ECO:0000313" key="1">
    <source>
        <dbReference type="EMBL" id="MFC7060695.1"/>
    </source>
</evidence>
<protein>
    <submittedName>
        <fullName evidence="1">ComEC/Rec2 family competence protein</fullName>
    </submittedName>
</protein>
<dbReference type="EMBL" id="JBHSZV010000004">
    <property type="protein sequence ID" value="MFC7060695.1"/>
    <property type="molecule type" value="Genomic_DNA"/>
</dbReference>
<dbReference type="SUPFAM" id="SSF56281">
    <property type="entry name" value="Metallo-hydrolase/oxidoreductase"/>
    <property type="match status" value="1"/>
</dbReference>
<name>A0ABW2EIP9_9BACI</name>
<gene>
    <name evidence="1" type="ORF">ACFQIC_02265</name>
</gene>
<comment type="caution">
    <text evidence="1">The sequence shown here is derived from an EMBL/GenBank/DDBJ whole genome shotgun (WGS) entry which is preliminary data.</text>
</comment>
<organism evidence="1 2">
    <name type="scientific">Halobacillus seohaensis</name>
    <dbReference type="NCBI Taxonomy" id="447421"/>
    <lineage>
        <taxon>Bacteria</taxon>
        <taxon>Bacillati</taxon>
        <taxon>Bacillota</taxon>
        <taxon>Bacilli</taxon>
        <taxon>Bacillales</taxon>
        <taxon>Bacillaceae</taxon>
        <taxon>Halobacillus</taxon>
    </lineage>
</organism>
<dbReference type="RefSeq" id="WP_204706871.1">
    <property type="nucleotide sequence ID" value="NZ_JBHSZV010000004.1"/>
</dbReference>
<dbReference type="PANTHER" id="PTHR30619:SF1">
    <property type="entry name" value="RECOMBINATION PROTEIN 2"/>
    <property type="match status" value="1"/>
</dbReference>
<dbReference type="InterPro" id="IPR052159">
    <property type="entry name" value="Competence_DNA_uptake"/>
</dbReference>
<dbReference type="Proteomes" id="UP001596410">
    <property type="component" value="Unassembled WGS sequence"/>
</dbReference>
<proteinExistence type="predicted"/>
<reference evidence="2" key="1">
    <citation type="journal article" date="2019" name="Int. J. Syst. Evol. Microbiol.">
        <title>The Global Catalogue of Microorganisms (GCM) 10K type strain sequencing project: providing services to taxonomists for standard genome sequencing and annotation.</title>
        <authorList>
            <consortium name="The Broad Institute Genomics Platform"/>
            <consortium name="The Broad Institute Genome Sequencing Center for Infectious Disease"/>
            <person name="Wu L."/>
            <person name="Ma J."/>
        </authorList>
    </citation>
    <scope>NUCLEOTIDE SEQUENCE [LARGE SCALE GENOMIC DNA]</scope>
    <source>
        <strain evidence="2">CGMCC 4.1621</strain>
    </source>
</reference>
<accession>A0ABW2EIP9</accession>
<keyword evidence="2" id="KW-1185">Reference proteome</keyword>